<dbReference type="Gene3D" id="1.10.3210.10">
    <property type="entry name" value="Hypothetical protein af1432"/>
    <property type="match status" value="1"/>
</dbReference>
<gene>
    <name evidence="2" type="ORF">RQP53_15865</name>
</gene>
<dbReference type="PROSITE" id="PS51832">
    <property type="entry name" value="HD_GYP"/>
    <property type="match status" value="1"/>
</dbReference>
<proteinExistence type="predicted"/>
<evidence type="ECO:0000313" key="3">
    <source>
        <dbReference type="Proteomes" id="UP001246372"/>
    </source>
</evidence>
<evidence type="ECO:0000313" key="2">
    <source>
        <dbReference type="EMBL" id="MDT9000753.1"/>
    </source>
</evidence>
<protein>
    <submittedName>
        <fullName evidence="2">HD domain-containing phosphohydrolase</fullName>
    </submittedName>
</protein>
<dbReference type="EMBL" id="JAVXZY010000006">
    <property type="protein sequence ID" value="MDT9000753.1"/>
    <property type="molecule type" value="Genomic_DNA"/>
</dbReference>
<dbReference type="Proteomes" id="UP001246372">
    <property type="component" value="Unassembled WGS sequence"/>
</dbReference>
<feature type="domain" description="HD-GYP" evidence="1">
    <location>
        <begin position="113"/>
        <end position="309"/>
    </location>
</feature>
<dbReference type="CDD" id="cd00077">
    <property type="entry name" value="HDc"/>
    <property type="match status" value="1"/>
</dbReference>
<dbReference type="SUPFAM" id="SSF109604">
    <property type="entry name" value="HD-domain/PDEase-like"/>
    <property type="match status" value="1"/>
</dbReference>
<accession>A0ABU3PDX8</accession>
<name>A0ABU3PDX8_9BURK</name>
<organism evidence="2 3">
    <name type="scientific">Roseateles aquae</name>
    <dbReference type="NCBI Taxonomy" id="3077235"/>
    <lineage>
        <taxon>Bacteria</taxon>
        <taxon>Pseudomonadati</taxon>
        <taxon>Pseudomonadota</taxon>
        <taxon>Betaproteobacteria</taxon>
        <taxon>Burkholderiales</taxon>
        <taxon>Sphaerotilaceae</taxon>
        <taxon>Roseateles</taxon>
    </lineage>
</organism>
<dbReference type="RefSeq" id="WP_315651621.1">
    <property type="nucleotide sequence ID" value="NZ_JAVXZY010000006.1"/>
</dbReference>
<dbReference type="PANTHER" id="PTHR43155">
    <property type="entry name" value="CYCLIC DI-GMP PHOSPHODIESTERASE PA4108-RELATED"/>
    <property type="match status" value="1"/>
</dbReference>
<evidence type="ECO:0000259" key="1">
    <source>
        <dbReference type="PROSITE" id="PS51832"/>
    </source>
</evidence>
<comment type="caution">
    <text evidence="2">The sequence shown here is derived from an EMBL/GenBank/DDBJ whole genome shotgun (WGS) entry which is preliminary data.</text>
</comment>
<keyword evidence="3" id="KW-1185">Reference proteome</keyword>
<dbReference type="InterPro" id="IPR003607">
    <property type="entry name" value="HD/PDEase_dom"/>
</dbReference>
<dbReference type="InterPro" id="IPR037522">
    <property type="entry name" value="HD_GYP_dom"/>
</dbReference>
<dbReference type="Pfam" id="PF13487">
    <property type="entry name" value="HD_5"/>
    <property type="match status" value="1"/>
</dbReference>
<reference evidence="2" key="1">
    <citation type="submission" date="2023-09" db="EMBL/GenBank/DDBJ databases">
        <title>Paucibacter sp. APW11 Genome sequencing and assembly.</title>
        <authorList>
            <person name="Kim I."/>
        </authorList>
    </citation>
    <scope>NUCLEOTIDE SEQUENCE</scope>
    <source>
        <strain evidence="2">APW11</strain>
    </source>
</reference>
<sequence length="444" mass="48472">MPADRVEASDSNEVNPHYLDHVVHTADVHTVAVTQDIVSQAGVKLLAKGARVDASMRERLLQHKLMRPLEECLEVVGAVNEAQIQAEAKALLDQHPMLQAVFGAVNQPDMVLGKLGLSAEVLSMLSVFAQHRPQRLSHACGVALLAKGLARRLFVGDMELHKLLTRAGLLHDIGELYLDPQLWQRDRLLGPDEWRHVITHPVVGHKVLSQMPGAGQVVADAVLCHHERLDGFGYPRGLRGERCQLQGQVLAAAEWLMGVLEAGTSVAMHARIAAKLVEGEFAPELSRLLGEAVRGLMKGEIDLQGAARSSRVAEVYRAMQMVKARYGDIEGLVGEGSAELRALLRPCAQRLTRLQLAFSSAGLDAQQPDTMMALLGPEDEGLRQELEAMAHEFEWRLRELERAVLMRAHALAPEDQALVQGLVASFRSAEQDLTPAPPAVADDA</sequence>
<dbReference type="PANTHER" id="PTHR43155:SF2">
    <property type="entry name" value="CYCLIC DI-GMP PHOSPHODIESTERASE PA4108"/>
    <property type="match status" value="1"/>
</dbReference>